<reference evidence="2" key="1">
    <citation type="submission" date="2023-01" db="EMBL/GenBank/DDBJ databases">
        <title>Colletotrichum chrysophilum M932 genome sequence.</title>
        <authorList>
            <person name="Baroncelli R."/>
        </authorList>
    </citation>
    <scope>NUCLEOTIDE SEQUENCE</scope>
    <source>
        <strain evidence="2">M932</strain>
    </source>
</reference>
<keyword evidence="3" id="KW-1185">Reference proteome</keyword>
<feature type="region of interest" description="Disordered" evidence="1">
    <location>
        <begin position="120"/>
        <end position="141"/>
    </location>
</feature>
<evidence type="ECO:0000256" key="1">
    <source>
        <dbReference type="SAM" id="MobiDB-lite"/>
    </source>
</evidence>
<dbReference type="EMBL" id="JAQOWY010000026">
    <property type="protein sequence ID" value="KAK1855082.1"/>
    <property type="molecule type" value="Genomic_DNA"/>
</dbReference>
<accession>A0AAD9AX92</accession>
<dbReference type="Proteomes" id="UP001243330">
    <property type="component" value="Unassembled WGS sequence"/>
</dbReference>
<dbReference type="AlphaFoldDB" id="A0AAD9AX92"/>
<protein>
    <submittedName>
        <fullName evidence="2">Uncharacterized protein</fullName>
    </submittedName>
</protein>
<evidence type="ECO:0000313" key="2">
    <source>
        <dbReference type="EMBL" id="KAK1855082.1"/>
    </source>
</evidence>
<name>A0AAD9AX92_9PEZI</name>
<comment type="caution">
    <text evidence="2">The sequence shown here is derived from an EMBL/GenBank/DDBJ whole genome shotgun (WGS) entry which is preliminary data.</text>
</comment>
<gene>
    <name evidence="2" type="ORF">CCHR01_02237</name>
</gene>
<sequence length="150" mass="16768">MDHCERGNGRETSGGNNYITILHCDCHSFVPLCAITSLAQDDRCAQANCSGASQHIRVSTHLPLKLPTYHPTLPWVPTKRQPLLHRAARGCFAWFVLEKRREGVGAIGLGLDLAVSPPAASSMKRRKHPAKKHNSRWHQKTGFRQCRRIA</sequence>
<feature type="compositionally biased region" description="Basic residues" evidence="1">
    <location>
        <begin position="123"/>
        <end position="141"/>
    </location>
</feature>
<proteinExistence type="predicted"/>
<evidence type="ECO:0000313" key="3">
    <source>
        <dbReference type="Proteomes" id="UP001243330"/>
    </source>
</evidence>
<organism evidence="2 3">
    <name type="scientific">Colletotrichum chrysophilum</name>
    <dbReference type="NCBI Taxonomy" id="1836956"/>
    <lineage>
        <taxon>Eukaryota</taxon>
        <taxon>Fungi</taxon>
        <taxon>Dikarya</taxon>
        <taxon>Ascomycota</taxon>
        <taxon>Pezizomycotina</taxon>
        <taxon>Sordariomycetes</taxon>
        <taxon>Hypocreomycetidae</taxon>
        <taxon>Glomerellales</taxon>
        <taxon>Glomerellaceae</taxon>
        <taxon>Colletotrichum</taxon>
        <taxon>Colletotrichum gloeosporioides species complex</taxon>
    </lineage>
</organism>